<sequence>MMVYNTWYVAAWSSEVGETPLGRVFLNEPVVLYRDTQGQVVALRDQCPHRKLPLSLGRVTGDCLECGYHGMTFDRSGGCVRIPGQPRIPPGAKVRSFPTHESMGMVWVWMGDRERADPARCFYLDAYDDPTRTVSVGKHVMVACNYQLLTDNLTDPAHVAFVHRSTLGSPAQEDIPVKVDSEGDCVIVSRWTPDSPPAPIFKTLAGMSGHVDRWQYYYLHCPSICIVDFGSCAVGAIQPGERRDSDHAVQMYSCIFMTPETDSTTHYFYWQSRNFGHGDEAMSAKILEQIEIVFDEDFVILEAQQKSMDRFAMTDDVHLTIDAAPTLQRRIVKRLRAEESVSAPPMKTVP</sequence>
<dbReference type="InterPro" id="IPR044043">
    <property type="entry name" value="VanA_C_cat"/>
</dbReference>
<proteinExistence type="predicted"/>
<dbReference type="SUPFAM" id="SSF55961">
    <property type="entry name" value="Bet v1-like"/>
    <property type="match status" value="1"/>
</dbReference>
<dbReference type="GO" id="GO:0051537">
    <property type="term" value="F:2 iron, 2 sulfur cluster binding"/>
    <property type="evidence" value="ECO:0007669"/>
    <property type="project" value="UniProtKB-KW"/>
</dbReference>
<dbReference type="CDD" id="cd08878">
    <property type="entry name" value="RHO_alpha_C_DMO-like"/>
    <property type="match status" value="1"/>
</dbReference>
<accession>W4MFA5</accession>
<dbReference type="Pfam" id="PF19112">
    <property type="entry name" value="VanA_C"/>
    <property type="match status" value="1"/>
</dbReference>
<keyword evidence="4" id="KW-0408">Iron</keyword>
<organism evidence="7 8">
    <name type="scientific">Candidatus Entotheonella gemina</name>
    <dbReference type="NCBI Taxonomy" id="1429439"/>
    <lineage>
        <taxon>Bacteria</taxon>
        <taxon>Pseudomonadati</taxon>
        <taxon>Nitrospinota/Tectimicrobiota group</taxon>
        <taxon>Candidatus Tectimicrobiota</taxon>
        <taxon>Candidatus Entotheonellia</taxon>
        <taxon>Candidatus Entotheonellales</taxon>
        <taxon>Candidatus Entotheonellaceae</taxon>
        <taxon>Candidatus Entotheonella</taxon>
    </lineage>
</organism>
<protein>
    <recommendedName>
        <fullName evidence="6">Rieske domain-containing protein</fullName>
    </recommendedName>
</protein>
<evidence type="ECO:0000256" key="5">
    <source>
        <dbReference type="ARBA" id="ARBA00023014"/>
    </source>
</evidence>
<dbReference type="PANTHER" id="PTHR21266:SF60">
    <property type="entry name" value="3-KETOSTEROID-9-ALPHA-MONOOXYGENASE, OXYGENASE COMPONENT"/>
    <property type="match status" value="1"/>
</dbReference>
<reference evidence="7 8" key="1">
    <citation type="journal article" date="2014" name="Nature">
        <title>An environmental bacterial taxon with a large and distinct metabolic repertoire.</title>
        <authorList>
            <person name="Wilson M.C."/>
            <person name="Mori T."/>
            <person name="Ruckert C."/>
            <person name="Uria A.R."/>
            <person name="Helf M.J."/>
            <person name="Takada K."/>
            <person name="Gernert C."/>
            <person name="Steffens U.A."/>
            <person name="Heycke N."/>
            <person name="Schmitt S."/>
            <person name="Rinke C."/>
            <person name="Helfrich E.J."/>
            <person name="Brachmann A.O."/>
            <person name="Gurgui C."/>
            <person name="Wakimoto T."/>
            <person name="Kracht M."/>
            <person name="Crusemann M."/>
            <person name="Hentschel U."/>
            <person name="Abe I."/>
            <person name="Matsunaga S."/>
            <person name="Kalinowski J."/>
            <person name="Takeyama H."/>
            <person name="Piel J."/>
        </authorList>
    </citation>
    <scope>NUCLEOTIDE SEQUENCE [LARGE SCALE GENOMIC DNA]</scope>
    <source>
        <strain evidence="8">TSY2</strain>
    </source>
</reference>
<dbReference type="AlphaFoldDB" id="W4MFA5"/>
<evidence type="ECO:0000256" key="4">
    <source>
        <dbReference type="ARBA" id="ARBA00023004"/>
    </source>
</evidence>
<dbReference type="GO" id="GO:0046872">
    <property type="term" value="F:metal ion binding"/>
    <property type="evidence" value="ECO:0007669"/>
    <property type="project" value="UniProtKB-KW"/>
</dbReference>
<keyword evidence="8" id="KW-1185">Reference proteome</keyword>
<dbReference type="GO" id="GO:0016491">
    <property type="term" value="F:oxidoreductase activity"/>
    <property type="evidence" value="ECO:0007669"/>
    <property type="project" value="UniProtKB-KW"/>
</dbReference>
<evidence type="ECO:0000313" key="8">
    <source>
        <dbReference type="Proteomes" id="UP000019140"/>
    </source>
</evidence>
<dbReference type="PROSITE" id="PS51296">
    <property type="entry name" value="RIESKE"/>
    <property type="match status" value="1"/>
</dbReference>
<gene>
    <name evidence="7" type="ORF">ETSY2_03040</name>
</gene>
<dbReference type="InterPro" id="IPR050584">
    <property type="entry name" value="Cholesterol_7-desaturase"/>
</dbReference>
<keyword evidence="2" id="KW-0479">Metal-binding</keyword>
<evidence type="ECO:0000256" key="2">
    <source>
        <dbReference type="ARBA" id="ARBA00022723"/>
    </source>
</evidence>
<evidence type="ECO:0000259" key="6">
    <source>
        <dbReference type="PROSITE" id="PS51296"/>
    </source>
</evidence>
<dbReference type="Gene3D" id="2.102.10.10">
    <property type="entry name" value="Rieske [2Fe-2S] iron-sulphur domain"/>
    <property type="match status" value="1"/>
</dbReference>
<evidence type="ECO:0000256" key="1">
    <source>
        <dbReference type="ARBA" id="ARBA00022714"/>
    </source>
</evidence>
<dbReference type="HOGENOM" id="CLU_039484_0_0_7"/>
<keyword evidence="1" id="KW-0001">2Fe-2S</keyword>
<evidence type="ECO:0000256" key="3">
    <source>
        <dbReference type="ARBA" id="ARBA00023002"/>
    </source>
</evidence>
<dbReference type="Gene3D" id="3.90.380.10">
    <property type="entry name" value="Naphthalene 1,2-dioxygenase Alpha Subunit, Chain A, domain 1"/>
    <property type="match status" value="1"/>
</dbReference>
<dbReference type="InterPro" id="IPR036922">
    <property type="entry name" value="Rieske_2Fe-2S_sf"/>
</dbReference>
<dbReference type="Proteomes" id="UP000019140">
    <property type="component" value="Unassembled WGS sequence"/>
</dbReference>
<dbReference type="PANTHER" id="PTHR21266">
    <property type="entry name" value="IRON-SULFUR DOMAIN CONTAINING PROTEIN"/>
    <property type="match status" value="1"/>
</dbReference>
<evidence type="ECO:0000313" key="7">
    <source>
        <dbReference type="EMBL" id="ETX08845.1"/>
    </source>
</evidence>
<dbReference type="InterPro" id="IPR017941">
    <property type="entry name" value="Rieske_2Fe-2S"/>
</dbReference>
<dbReference type="SUPFAM" id="SSF50022">
    <property type="entry name" value="ISP domain"/>
    <property type="match status" value="1"/>
</dbReference>
<name>W4MFA5_9BACT</name>
<comment type="caution">
    <text evidence="7">The sequence shown here is derived from an EMBL/GenBank/DDBJ whole genome shotgun (WGS) entry which is preliminary data.</text>
</comment>
<keyword evidence="3" id="KW-0560">Oxidoreductase</keyword>
<dbReference type="EMBL" id="AZHX01000124">
    <property type="protein sequence ID" value="ETX08845.1"/>
    <property type="molecule type" value="Genomic_DNA"/>
</dbReference>
<dbReference type="Pfam" id="PF00355">
    <property type="entry name" value="Rieske"/>
    <property type="match status" value="1"/>
</dbReference>
<keyword evidence="5" id="KW-0411">Iron-sulfur</keyword>
<feature type="domain" description="Rieske" evidence="6">
    <location>
        <begin position="7"/>
        <end position="108"/>
    </location>
</feature>